<dbReference type="GO" id="GO:0051260">
    <property type="term" value="P:protein homooligomerization"/>
    <property type="evidence" value="ECO:0007669"/>
    <property type="project" value="InterPro"/>
</dbReference>
<evidence type="ECO:0000259" key="14">
    <source>
        <dbReference type="Pfam" id="PF02214"/>
    </source>
</evidence>
<keyword evidence="3" id="KW-0633">Potassium transport</keyword>
<dbReference type="Gene3D" id="1.10.287.70">
    <property type="match status" value="1"/>
</dbReference>
<feature type="transmembrane region" description="Helical" evidence="12">
    <location>
        <begin position="375"/>
        <end position="395"/>
    </location>
</feature>
<reference evidence="16" key="1">
    <citation type="submission" date="2025-08" db="UniProtKB">
        <authorList>
            <consortium name="RefSeq"/>
        </authorList>
    </citation>
    <scope>IDENTIFICATION</scope>
    <source>
        <tissue evidence="16">Gonads</tissue>
    </source>
</reference>
<dbReference type="AlphaFoldDB" id="A0A1S3H5C8"/>
<keyword evidence="4 12" id="KW-0812">Transmembrane</keyword>
<proteinExistence type="predicted"/>
<dbReference type="Gene3D" id="1.20.120.350">
    <property type="entry name" value="Voltage-gated potassium channels. Chain C"/>
    <property type="match status" value="1"/>
</dbReference>
<dbReference type="InParanoid" id="A0A1S3H5C8"/>
<keyword evidence="11" id="KW-0407">Ion channel</keyword>
<keyword evidence="10 12" id="KW-0472">Membrane</keyword>
<dbReference type="InterPro" id="IPR028325">
    <property type="entry name" value="VG_K_chnl"/>
</dbReference>
<keyword evidence="8 12" id="KW-1133">Transmembrane helix</keyword>
<dbReference type="GO" id="GO:0001508">
    <property type="term" value="P:action potential"/>
    <property type="evidence" value="ECO:0007669"/>
    <property type="project" value="TreeGrafter"/>
</dbReference>
<accession>A0A1S3H5C8</accession>
<evidence type="ECO:0000256" key="4">
    <source>
        <dbReference type="ARBA" id="ARBA00022692"/>
    </source>
</evidence>
<evidence type="ECO:0000313" key="16">
    <source>
        <dbReference type="RefSeq" id="XP_013380666.1"/>
    </source>
</evidence>
<keyword evidence="15" id="KW-1185">Reference proteome</keyword>
<keyword evidence="9" id="KW-0406">Ion transport</keyword>
<dbReference type="CDD" id="cd18317">
    <property type="entry name" value="BTB_POZ_Kv"/>
    <property type="match status" value="1"/>
</dbReference>
<evidence type="ECO:0000313" key="15">
    <source>
        <dbReference type="Proteomes" id="UP000085678"/>
    </source>
</evidence>
<dbReference type="InterPro" id="IPR027359">
    <property type="entry name" value="Volt_channel_dom_sf"/>
</dbReference>
<feature type="transmembrane region" description="Helical" evidence="12">
    <location>
        <begin position="213"/>
        <end position="231"/>
    </location>
</feature>
<dbReference type="GeneID" id="106151797"/>
<dbReference type="InterPro" id="IPR005821">
    <property type="entry name" value="Ion_trans_dom"/>
</dbReference>
<feature type="domain" description="Potassium channel tetramerisation-type BTB" evidence="14">
    <location>
        <begin position="67"/>
        <end position="155"/>
    </location>
</feature>
<dbReference type="PANTHER" id="PTHR11537">
    <property type="entry name" value="VOLTAGE-GATED POTASSIUM CHANNEL"/>
    <property type="match status" value="1"/>
</dbReference>
<organism evidence="15 16">
    <name type="scientific">Lingula anatina</name>
    <name type="common">Brachiopod</name>
    <name type="synonym">Lingula unguis</name>
    <dbReference type="NCBI Taxonomy" id="7574"/>
    <lineage>
        <taxon>Eukaryota</taxon>
        <taxon>Metazoa</taxon>
        <taxon>Spiralia</taxon>
        <taxon>Lophotrochozoa</taxon>
        <taxon>Brachiopoda</taxon>
        <taxon>Linguliformea</taxon>
        <taxon>Lingulata</taxon>
        <taxon>Lingulida</taxon>
        <taxon>Linguloidea</taxon>
        <taxon>Lingulidae</taxon>
        <taxon>Lingula</taxon>
    </lineage>
</organism>
<dbReference type="Pfam" id="PF00520">
    <property type="entry name" value="Ion_trans"/>
    <property type="match status" value="1"/>
</dbReference>
<evidence type="ECO:0000256" key="12">
    <source>
        <dbReference type="SAM" id="Phobius"/>
    </source>
</evidence>
<gene>
    <name evidence="16" type="primary">LOC106151797</name>
</gene>
<feature type="transmembrane region" description="Helical" evidence="12">
    <location>
        <begin position="335"/>
        <end position="354"/>
    </location>
</feature>
<feature type="domain" description="Ion transport" evidence="13">
    <location>
        <begin position="237"/>
        <end position="464"/>
    </location>
</feature>
<dbReference type="KEGG" id="lak:106151797"/>
<keyword evidence="2" id="KW-0813">Transport</keyword>
<dbReference type="OrthoDB" id="6158616at2759"/>
<keyword evidence="6" id="KW-0851">Voltage-gated channel</keyword>
<evidence type="ECO:0000256" key="6">
    <source>
        <dbReference type="ARBA" id="ARBA00022882"/>
    </source>
</evidence>
<sequence>MNIIQVAAAGKDGYSTNRGRIDVRSARGVSKTCEKQTIHVQPTSQLFQSEEASDASSEISKKNRERVTINIAGTKFVTTWGSLAKLPNSRLGRLTVDDIDSGENDIFFERNPTLFPYILALYSTGQFSFPHNFCGASIVNEMEFWEISRCALSPCCKEILLEQETQQEENEAIAKQFSQLNLAEMAPDDKSCGWRVKLGRFLDDPKSSNGAKVWMFVYLFVTIVYYAADAVSTVKSFRTPMSNGSLITANLSDKERLYITTREHGVTECIRYITTIYYTLDIILRMLAARSFKLYFRSVLNIIDLIWVLTTWSLFASYMIMGSQLPHLSFLEFKILYFMSYASLALRIFRIYRFSLQYTPLKILVLTLKGSSTEICILLLLLCGGTMVFGSLIYISEISNDDSFMDNALIGYWWAVVTMTTVGYGDTYPKDAAGYLVGIVCVIVGVGFIGLPMSVISANYSKYRSFACTLEARNRCKLKYLKMAPTIPSTDSRKLPKSFKMSEK</sequence>
<dbReference type="STRING" id="7574.A0A1S3H5C8"/>
<feature type="transmembrane region" description="Helical" evidence="12">
    <location>
        <begin position="294"/>
        <end position="315"/>
    </location>
</feature>
<evidence type="ECO:0000256" key="7">
    <source>
        <dbReference type="ARBA" id="ARBA00022958"/>
    </source>
</evidence>
<protein>
    <submittedName>
        <fullName evidence="16">Potassium voltage-gated channel protein Shaw-like</fullName>
    </submittedName>
</protein>
<feature type="transmembrane region" description="Helical" evidence="12">
    <location>
        <begin position="432"/>
        <end position="456"/>
    </location>
</feature>
<evidence type="ECO:0000256" key="10">
    <source>
        <dbReference type="ARBA" id="ARBA00023136"/>
    </source>
</evidence>
<comment type="subcellular location">
    <subcellularLocation>
        <location evidence="1">Membrane</location>
        <topology evidence="1">Multi-pass membrane protein</topology>
    </subcellularLocation>
</comment>
<dbReference type="SUPFAM" id="SSF54695">
    <property type="entry name" value="POZ domain"/>
    <property type="match status" value="1"/>
</dbReference>
<dbReference type="GO" id="GO:0008076">
    <property type="term" value="C:voltage-gated potassium channel complex"/>
    <property type="evidence" value="ECO:0007669"/>
    <property type="project" value="InterPro"/>
</dbReference>
<dbReference type="Proteomes" id="UP000085678">
    <property type="component" value="Unplaced"/>
</dbReference>
<evidence type="ECO:0000256" key="9">
    <source>
        <dbReference type="ARBA" id="ARBA00023065"/>
    </source>
</evidence>
<dbReference type="PRINTS" id="PR01498">
    <property type="entry name" value="SHAWCHANNEL"/>
</dbReference>
<dbReference type="Gene3D" id="3.30.710.10">
    <property type="entry name" value="Potassium Channel Kv1.1, Chain A"/>
    <property type="match status" value="1"/>
</dbReference>
<evidence type="ECO:0000256" key="3">
    <source>
        <dbReference type="ARBA" id="ARBA00022538"/>
    </source>
</evidence>
<evidence type="ECO:0000259" key="13">
    <source>
        <dbReference type="Pfam" id="PF00520"/>
    </source>
</evidence>
<dbReference type="GO" id="GO:0005251">
    <property type="term" value="F:delayed rectifier potassium channel activity"/>
    <property type="evidence" value="ECO:0007669"/>
    <property type="project" value="TreeGrafter"/>
</dbReference>
<dbReference type="InterPro" id="IPR003131">
    <property type="entry name" value="T1-type_BTB"/>
</dbReference>
<evidence type="ECO:0000256" key="11">
    <source>
        <dbReference type="ARBA" id="ARBA00023303"/>
    </source>
</evidence>
<keyword evidence="5" id="KW-0631">Potassium channel</keyword>
<dbReference type="PANTHER" id="PTHR11537:SF252">
    <property type="entry name" value="POTASSIUM VOLTAGE-GATED CHANNEL PROTEIN SHAW"/>
    <property type="match status" value="1"/>
</dbReference>
<dbReference type="InterPro" id="IPR003974">
    <property type="entry name" value="K_chnl_volt-dep_Kv3"/>
</dbReference>
<evidence type="ECO:0000256" key="1">
    <source>
        <dbReference type="ARBA" id="ARBA00004141"/>
    </source>
</evidence>
<dbReference type="SUPFAM" id="SSF81324">
    <property type="entry name" value="Voltage-gated potassium channels"/>
    <property type="match status" value="1"/>
</dbReference>
<dbReference type="RefSeq" id="XP_013380666.1">
    <property type="nucleotide sequence ID" value="XM_013525212.1"/>
</dbReference>
<name>A0A1S3H5C8_LINAN</name>
<dbReference type="InterPro" id="IPR011333">
    <property type="entry name" value="SKP1/BTB/POZ_sf"/>
</dbReference>
<evidence type="ECO:0000256" key="5">
    <source>
        <dbReference type="ARBA" id="ARBA00022826"/>
    </source>
</evidence>
<dbReference type="PRINTS" id="PR00169">
    <property type="entry name" value="KCHANNEL"/>
</dbReference>
<evidence type="ECO:0000256" key="2">
    <source>
        <dbReference type="ARBA" id="ARBA00022448"/>
    </source>
</evidence>
<evidence type="ECO:0000256" key="8">
    <source>
        <dbReference type="ARBA" id="ARBA00022989"/>
    </source>
</evidence>
<dbReference type="Pfam" id="PF02214">
    <property type="entry name" value="BTB_2"/>
    <property type="match status" value="1"/>
</dbReference>
<keyword evidence="7" id="KW-0630">Potassium</keyword>